<feature type="binding site" evidence="10">
    <location>
        <position position="138"/>
    </location>
    <ligand>
        <name>L-citrulline</name>
        <dbReference type="ChEBI" id="CHEBI:57743"/>
    </ligand>
</feature>
<feature type="binding site" evidence="10">
    <location>
        <begin position="23"/>
        <end position="31"/>
    </location>
    <ligand>
        <name>ATP</name>
        <dbReference type="ChEBI" id="CHEBI:30616"/>
    </ligand>
</feature>
<gene>
    <name evidence="10" type="primary">argG</name>
    <name evidence="13" type="ORF">FQU76_04640</name>
</gene>
<dbReference type="GO" id="GO:0005737">
    <property type="term" value="C:cytoplasm"/>
    <property type="evidence" value="ECO:0007669"/>
    <property type="project" value="UniProtKB-SubCell"/>
</dbReference>
<dbReference type="EC" id="6.3.4.5" evidence="3 10"/>
<dbReference type="PANTHER" id="PTHR11587:SF2">
    <property type="entry name" value="ARGININOSUCCINATE SYNTHASE"/>
    <property type="match status" value="1"/>
</dbReference>
<comment type="catalytic activity">
    <reaction evidence="10">
        <text>L-citrulline + L-aspartate + ATP = 2-(N(omega)-L-arginino)succinate + AMP + diphosphate + H(+)</text>
        <dbReference type="Rhea" id="RHEA:10932"/>
        <dbReference type="ChEBI" id="CHEBI:15378"/>
        <dbReference type="ChEBI" id="CHEBI:29991"/>
        <dbReference type="ChEBI" id="CHEBI:30616"/>
        <dbReference type="ChEBI" id="CHEBI:33019"/>
        <dbReference type="ChEBI" id="CHEBI:57472"/>
        <dbReference type="ChEBI" id="CHEBI:57743"/>
        <dbReference type="ChEBI" id="CHEBI:456215"/>
        <dbReference type="EC" id="6.3.4.5"/>
    </reaction>
</comment>
<dbReference type="NCBIfam" id="TIGR00032">
    <property type="entry name" value="argG"/>
    <property type="match status" value="1"/>
</dbReference>
<evidence type="ECO:0000256" key="6">
    <source>
        <dbReference type="ARBA" id="ARBA00022598"/>
    </source>
</evidence>
<keyword evidence="7 10" id="KW-0028">Amino-acid biosynthesis</keyword>
<evidence type="ECO:0000259" key="11">
    <source>
        <dbReference type="Pfam" id="PF00764"/>
    </source>
</evidence>
<dbReference type="Gene3D" id="3.90.1260.10">
    <property type="entry name" value="Argininosuccinate synthetase, chain A, domain 2"/>
    <property type="match status" value="1"/>
</dbReference>
<comment type="similarity">
    <text evidence="10">Belongs to the argininosuccinate synthase family. Type 1 subfamily.</text>
</comment>
<feature type="domain" description="Arginosuccinate synthase-like N-terminal" evidence="11">
    <location>
        <begin position="19"/>
        <end position="180"/>
    </location>
</feature>
<dbReference type="NCBIfam" id="NF001770">
    <property type="entry name" value="PRK00509.1"/>
    <property type="match status" value="1"/>
</dbReference>
<comment type="pathway">
    <text evidence="1 10">Amino-acid biosynthesis; L-arginine biosynthesis; L-arginine from L-ornithine and carbamoyl phosphate: step 2/3.</text>
</comment>
<dbReference type="EMBL" id="CP042266">
    <property type="protein sequence ID" value="QDY75928.1"/>
    <property type="molecule type" value="Genomic_DNA"/>
</dbReference>
<dbReference type="InterPro" id="IPR048268">
    <property type="entry name" value="Arginosuc_syn_C"/>
</dbReference>
<feature type="binding site" evidence="10">
    <location>
        <position position="102"/>
    </location>
    <ligand>
        <name>L-citrulline</name>
        <dbReference type="ChEBI" id="CHEBI:57743"/>
    </ligand>
</feature>
<dbReference type="InterPro" id="IPR048267">
    <property type="entry name" value="Arginosuc_syn_N"/>
</dbReference>
<evidence type="ECO:0000259" key="12">
    <source>
        <dbReference type="Pfam" id="PF20979"/>
    </source>
</evidence>
<proteinExistence type="inferred from homology"/>
<dbReference type="Pfam" id="PF00764">
    <property type="entry name" value="Arginosuc_synth"/>
    <property type="match status" value="1"/>
</dbReference>
<evidence type="ECO:0000256" key="8">
    <source>
        <dbReference type="ARBA" id="ARBA00022741"/>
    </source>
</evidence>
<dbReference type="InterPro" id="IPR018223">
    <property type="entry name" value="Arginosuc_synth_CS"/>
</dbReference>
<dbReference type="AlphaFoldDB" id="A0A5B8ICG3"/>
<accession>A0A5B8ICG3</accession>
<dbReference type="InterPro" id="IPR024074">
    <property type="entry name" value="AS_cat/multimer_dom_body"/>
</dbReference>
<comment type="subcellular location">
    <subcellularLocation>
        <location evidence="10">Cytoplasm</location>
    </subcellularLocation>
</comment>
<evidence type="ECO:0000256" key="3">
    <source>
        <dbReference type="ARBA" id="ARBA00012286"/>
    </source>
</evidence>
<dbReference type="GO" id="GO:0000050">
    <property type="term" value="P:urea cycle"/>
    <property type="evidence" value="ECO:0007669"/>
    <property type="project" value="TreeGrafter"/>
</dbReference>
<feature type="binding site" evidence="10">
    <location>
        <position position="132"/>
    </location>
    <ligand>
        <name>ATP</name>
        <dbReference type="ChEBI" id="CHEBI:30616"/>
    </ligand>
</feature>
<feature type="binding site" evidence="10">
    <location>
        <position position="138"/>
    </location>
    <ligand>
        <name>L-aspartate</name>
        <dbReference type="ChEBI" id="CHEBI:29991"/>
    </ligand>
</feature>
<dbReference type="SUPFAM" id="SSF52402">
    <property type="entry name" value="Adenine nucleotide alpha hydrolases-like"/>
    <property type="match status" value="1"/>
</dbReference>
<evidence type="ECO:0000256" key="7">
    <source>
        <dbReference type="ARBA" id="ARBA00022605"/>
    </source>
</evidence>
<feature type="domain" description="Arginosuccinate synthase C-terminal" evidence="12">
    <location>
        <begin position="189"/>
        <end position="405"/>
    </location>
</feature>
<keyword evidence="5 10" id="KW-0055">Arginine biosynthesis</keyword>
<sequence>MHTYAITECIVKEKPVTERVVLAYSGGLDTSVAIGWIAEETGAEVIAVAVDVGQGGEDLDVIRKRALACGAVEAEVADARDEFADEYCLPAIKANALYMDRYPLVSALSRPTIVKHLVAAARKHNAGIVAHGCTGKGNDQVRFEAGITALGPDLKCIAPVRDYAMTRDKAIAFCEEKQLPIATSKKSPYSIDQNVFGRAVETGFLEDIWNAPIEDIYEYTSNPAEPREADEVVISFKEGVPVAIDGKPVTVLQAIQQLNERAGAQGIGRIDMVEDRLVGIKSREVYEAPGAIALITAHQELENVTVERELARYKRQVEQRWGEMVYDGLWFSPLKRALDGFINEANEHVTGDIRMTLHGGRAVVTGRKSEESLYDFNLATYDSGDTFDQSKAQGFIEIFSLSAKIAARRDLNA</sequence>
<dbReference type="InterPro" id="IPR001518">
    <property type="entry name" value="Arginosuc_synth"/>
</dbReference>
<comment type="subunit">
    <text evidence="2 10">Homotetramer.</text>
</comment>
<keyword evidence="9 10" id="KW-0067">ATP-binding</keyword>
<evidence type="ECO:0000313" key="13">
    <source>
        <dbReference type="EMBL" id="QDY75928.1"/>
    </source>
</evidence>
<dbReference type="KEGG" id="sqz:FQU76_04640"/>
<dbReference type="Pfam" id="PF20979">
    <property type="entry name" value="Arginosuc_syn_C"/>
    <property type="match status" value="1"/>
</dbReference>
<dbReference type="FunFam" id="3.90.1260.10:FF:000007">
    <property type="entry name" value="Argininosuccinate synthase"/>
    <property type="match status" value="1"/>
</dbReference>
<dbReference type="Gene3D" id="3.40.50.620">
    <property type="entry name" value="HUPs"/>
    <property type="match status" value="1"/>
</dbReference>
<protein>
    <recommendedName>
        <fullName evidence="3 10">Argininosuccinate synthase</fullName>
        <ecNumber evidence="3 10">6.3.4.5</ecNumber>
    </recommendedName>
    <alternativeName>
        <fullName evidence="10">Citrulline--aspartate ligase</fullName>
    </alternativeName>
</protein>
<evidence type="ECO:0000256" key="9">
    <source>
        <dbReference type="ARBA" id="ARBA00022840"/>
    </source>
</evidence>
<dbReference type="GO" id="GO:0004055">
    <property type="term" value="F:argininosuccinate synthase activity"/>
    <property type="evidence" value="ECO:0007669"/>
    <property type="project" value="UniProtKB-UniRule"/>
</dbReference>
<dbReference type="PANTHER" id="PTHR11587">
    <property type="entry name" value="ARGININOSUCCINATE SYNTHASE"/>
    <property type="match status" value="1"/>
</dbReference>
<name>A0A5B8ICG3_9ACTN</name>
<dbReference type="GO" id="GO:0000053">
    <property type="term" value="P:argininosuccinate metabolic process"/>
    <property type="evidence" value="ECO:0007669"/>
    <property type="project" value="TreeGrafter"/>
</dbReference>
<dbReference type="InterPro" id="IPR014729">
    <property type="entry name" value="Rossmann-like_a/b/a_fold"/>
</dbReference>
<dbReference type="PROSITE" id="PS00565">
    <property type="entry name" value="ARGININOSUCCIN_SYN_2"/>
    <property type="match status" value="1"/>
</dbReference>
<dbReference type="Gene3D" id="1.20.5.470">
    <property type="entry name" value="Single helix bin"/>
    <property type="match status" value="1"/>
</dbReference>
<feature type="binding site" evidence="10">
    <location>
        <position position="274"/>
    </location>
    <ligand>
        <name>L-citrulline</name>
        <dbReference type="ChEBI" id="CHEBI:57743"/>
    </ligand>
</feature>
<dbReference type="GO" id="GO:0005524">
    <property type="term" value="F:ATP binding"/>
    <property type="evidence" value="ECO:0007669"/>
    <property type="project" value="UniProtKB-UniRule"/>
</dbReference>
<evidence type="ECO:0000256" key="2">
    <source>
        <dbReference type="ARBA" id="ARBA00011881"/>
    </source>
</evidence>
<evidence type="ECO:0000256" key="1">
    <source>
        <dbReference type="ARBA" id="ARBA00004967"/>
    </source>
</evidence>
<feature type="binding site" evidence="10">
    <location>
        <position position="142"/>
    </location>
    <ligand>
        <name>L-citrulline</name>
        <dbReference type="ChEBI" id="CHEBI:57743"/>
    </ligand>
</feature>
<evidence type="ECO:0000256" key="10">
    <source>
        <dbReference type="HAMAP-Rule" id="MF_00005"/>
    </source>
</evidence>
<reference evidence="13 14" key="1">
    <citation type="submission" date="2019-07" db="EMBL/GenBank/DDBJ databases">
        <authorList>
            <person name="Zhu P."/>
        </authorList>
    </citation>
    <scope>NUCLEOTIDE SEQUENCE [LARGE SCALE GENOMIC DNA]</scope>
    <source>
        <strain evidence="13 14">SSL-25</strain>
    </source>
</reference>
<keyword evidence="4 10" id="KW-0963">Cytoplasm</keyword>
<dbReference type="PROSITE" id="PS00564">
    <property type="entry name" value="ARGININOSUCCIN_SYN_1"/>
    <property type="match status" value="1"/>
</dbReference>
<feature type="binding site" evidence="10">
    <location>
        <position position="190"/>
    </location>
    <ligand>
        <name>L-citrulline</name>
        <dbReference type="ChEBI" id="CHEBI:57743"/>
    </ligand>
</feature>
<dbReference type="GO" id="GO:0006526">
    <property type="term" value="P:L-arginine biosynthetic process"/>
    <property type="evidence" value="ECO:0007669"/>
    <property type="project" value="UniProtKB-UniRule"/>
</dbReference>
<evidence type="ECO:0000256" key="5">
    <source>
        <dbReference type="ARBA" id="ARBA00022571"/>
    </source>
</evidence>
<dbReference type="CDD" id="cd01999">
    <property type="entry name" value="ASS"/>
    <property type="match status" value="1"/>
</dbReference>
<feature type="binding site" evidence="10">
    <location>
        <position position="286"/>
    </location>
    <ligand>
        <name>L-citrulline</name>
        <dbReference type="ChEBI" id="CHEBI:57743"/>
    </ligand>
</feature>
<dbReference type="SUPFAM" id="SSF69864">
    <property type="entry name" value="Argininosuccinate synthetase, C-terminal domain"/>
    <property type="match status" value="1"/>
</dbReference>
<organism evidence="13 14">
    <name type="scientific">Streptomyces qinzhouensis</name>
    <dbReference type="NCBI Taxonomy" id="2599401"/>
    <lineage>
        <taxon>Bacteria</taxon>
        <taxon>Bacillati</taxon>
        <taxon>Actinomycetota</taxon>
        <taxon>Actinomycetes</taxon>
        <taxon>Kitasatosporales</taxon>
        <taxon>Streptomycetaceae</taxon>
        <taxon>Streptomyces</taxon>
    </lineage>
</organism>
<keyword evidence="14" id="KW-1185">Reference proteome</keyword>
<feature type="binding site" evidence="10">
    <location>
        <position position="139"/>
    </location>
    <ligand>
        <name>L-aspartate</name>
        <dbReference type="ChEBI" id="CHEBI:29991"/>
    </ligand>
</feature>
<evidence type="ECO:0000256" key="4">
    <source>
        <dbReference type="ARBA" id="ARBA00022490"/>
    </source>
</evidence>
<dbReference type="Proteomes" id="UP000320580">
    <property type="component" value="Chromosome"/>
</dbReference>
<dbReference type="UniPathway" id="UPA00068">
    <property type="reaction ID" value="UER00113"/>
</dbReference>
<dbReference type="OrthoDB" id="9801641at2"/>
<dbReference type="InterPro" id="IPR023434">
    <property type="entry name" value="Arginosuc_synth_type_1_subfam"/>
</dbReference>
<keyword evidence="8 10" id="KW-0547">Nucleotide-binding</keyword>
<dbReference type="HAMAP" id="MF_00005">
    <property type="entry name" value="Arg_succ_synth_type1"/>
    <property type="match status" value="1"/>
</dbReference>
<dbReference type="FunFam" id="3.40.50.620:FF:000038">
    <property type="entry name" value="Argininosuccinate synthase"/>
    <property type="match status" value="1"/>
</dbReference>
<keyword evidence="6 10" id="KW-0436">Ligase</keyword>
<feature type="binding site" evidence="10">
    <location>
        <position position="134"/>
    </location>
    <ligand>
        <name>L-aspartate</name>
        <dbReference type="ChEBI" id="CHEBI:29991"/>
    </ligand>
</feature>
<evidence type="ECO:0000313" key="14">
    <source>
        <dbReference type="Proteomes" id="UP000320580"/>
    </source>
</evidence>
<comment type="caution">
    <text evidence="10">Lacks conserved residue(s) required for the propagation of feature annotation.</text>
</comment>